<accession>A0A8H4W0D0</accession>
<protein>
    <recommendedName>
        <fullName evidence="1">2EXR domain-containing protein</fullName>
    </recommendedName>
</protein>
<dbReference type="Pfam" id="PF20150">
    <property type="entry name" value="2EXR"/>
    <property type="match status" value="1"/>
</dbReference>
<name>A0A8H4W0D0_9HELO</name>
<evidence type="ECO:0000313" key="2">
    <source>
        <dbReference type="EMBL" id="KAF4628992.1"/>
    </source>
</evidence>
<dbReference type="Proteomes" id="UP000566819">
    <property type="component" value="Unassembled WGS sequence"/>
</dbReference>
<evidence type="ECO:0000313" key="3">
    <source>
        <dbReference type="Proteomes" id="UP000566819"/>
    </source>
</evidence>
<reference evidence="2 3" key="1">
    <citation type="submission" date="2020-03" db="EMBL/GenBank/DDBJ databases">
        <title>Draft Genome Sequence of Cudoniella acicularis.</title>
        <authorList>
            <person name="Buettner E."/>
            <person name="Kellner H."/>
        </authorList>
    </citation>
    <scope>NUCLEOTIDE SEQUENCE [LARGE SCALE GENOMIC DNA]</scope>
    <source>
        <strain evidence="2 3">DSM 108380</strain>
    </source>
</reference>
<keyword evidence="3" id="KW-1185">Reference proteome</keyword>
<organism evidence="2 3">
    <name type="scientific">Cudoniella acicularis</name>
    <dbReference type="NCBI Taxonomy" id="354080"/>
    <lineage>
        <taxon>Eukaryota</taxon>
        <taxon>Fungi</taxon>
        <taxon>Dikarya</taxon>
        <taxon>Ascomycota</taxon>
        <taxon>Pezizomycotina</taxon>
        <taxon>Leotiomycetes</taxon>
        <taxon>Helotiales</taxon>
        <taxon>Tricladiaceae</taxon>
        <taxon>Cudoniella</taxon>
    </lineage>
</organism>
<dbReference type="AlphaFoldDB" id="A0A8H4W0D0"/>
<evidence type="ECO:0000259" key="1">
    <source>
        <dbReference type="Pfam" id="PF20150"/>
    </source>
</evidence>
<dbReference type="EMBL" id="JAAMPI010000734">
    <property type="protein sequence ID" value="KAF4628992.1"/>
    <property type="molecule type" value="Genomic_DNA"/>
</dbReference>
<comment type="caution">
    <text evidence="2">The sequence shown here is derived from an EMBL/GenBank/DDBJ whole genome shotgun (WGS) entry which is preliminary data.</text>
</comment>
<feature type="domain" description="2EXR" evidence="1">
    <location>
        <begin position="9"/>
        <end position="158"/>
    </location>
</feature>
<gene>
    <name evidence="2" type="ORF">G7Y89_g9156</name>
</gene>
<dbReference type="OrthoDB" id="3473305at2759"/>
<proteinExistence type="predicted"/>
<sequence length="335" mass="38215">MPVATIHGLPRNLRDSIWELTFTPRVLALVINLFLSSFLSSGNQIIILISWEYHSSSRLILALPPRNNRANFSKLCQLVYHDEFDKNQYPLPIRLSRRQNDIGSFLYFSSNEILSIPSLTLCKESRNYAISRGYRTWKLQNTSGKTRDVMWNPTFDTVFCDGFGQDLGKNFFYAKSFALQFPLETRELQFLALLSSHWTSGVHHSSSALSRLPLSPKRTSAQFKALLEICVVFDEPYESEYVRIIGSLQKQSSKLPPPILPWTVPIDIEAELRAENLQHLDAEWAVPNVRFVGSQDKIITGPDETGTLRCFPCPDMFKLMGRAVPQDHDDEEAVS</sequence>
<dbReference type="InterPro" id="IPR045518">
    <property type="entry name" value="2EXR"/>
</dbReference>